<evidence type="ECO:0000256" key="12">
    <source>
        <dbReference type="RuleBase" id="RU363101"/>
    </source>
</evidence>
<comment type="function">
    <text evidence="1 12">Required for the export of heme to the periplasm for the biogenesis of c-type cytochromes.</text>
</comment>
<evidence type="ECO:0000256" key="10">
    <source>
        <dbReference type="ARBA" id="ARBA00022989"/>
    </source>
</evidence>
<keyword evidence="10 12" id="KW-1133">Transmembrane helix</keyword>
<evidence type="ECO:0000256" key="5">
    <source>
        <dbReference type="ARBA" id="ARBA00022448"/>
    </source>
</evidence>
<comment type="subcellular location">
    <subcellularLocation>
        <location evidence="2 12">Cell inner membrane</location>
        <topology evidence="2 12">Single-pass membrane protein</topology>
    </subcellularLocation>
</comment>
<evidence type="ECO:0000256" key="11">
    <source>
        <dbReference type="ARBA" id="ARBA00023136"/>
    </source>
</evidence>
<sequence length="75" mass="8502">MAFDSFGAFLAMGGHGPYVWACYAVFFLLMGVMTWWSLRQRRVVIAQQRRRMAPAPSVDERPAAASFTRIESSQD</sequence>
<keyword evidence="8 12" id="KW-0812">Transmembrane</keyword>
<dbReference type="InterPro" id="IPR007078">
    <property type="entry name" value="Haem_export_protD_CcmD"/>
</dbReference>
<keyword evidence="6 12" id="KW-1003">Cell membrane</keyword>
<dbReference type="GO" id="GO:0015886">
    <property type="term" value="P:heme transport"/>
    <property type="evidence" value="ECO:0007669"/>
    <property type="project" value="InterPro"/>
</dbReference>
<feature type="region of interest" description="Disordered" evidence="13">
    <location>
        <begin position="51"/>
        <end position="75"/>
    </location>
</feature>
<evidence type="ECO:0000256" key="3">
    <source>
        <dbReference type="ARBA" id="ARBA00008741"/>
    </source>
</evidence>
<dbReference type="EMBL" id="CP020931">
    <property type="protein sequence ID" value="ARM83649.1"/>
    <property type="molecule type" value="Genomic_DNA"/>
</dbReference>
<keyword evidence="7 12" id="KW-0997">Cell inner membrane</keyword>
<dbReference type="GO" id="GO:0017004">
    <property type="term" value="P:cytochrome complex assembly"/>
    <property type="evidence" value="ECO:0007669"/>
    <property type="project" value="UniProtKB-KW"/>
</dbReference>
<proteinExistence type="inferred from homology"/>
<dbReference type="NCBIfam" id="TIGR03141">
    <property type="entry name" value="cytochro_ccmD"/>
    <property type="match status" value="1"/>
</dbReference>
<evidence type="ECO:0000256" key="7">
    <source>
        <dbReference type="ARBA" id="ARBA00022519"/>
    </source>
</evidence>
<feature type="transmembrane region" description="Helical" evidence="12">
    <location>
        <begin position="18"/>
        <end position="38"/>
    </location>
</feature>
<evidence type="ECO:0000256" key="9">
    <source>
        <dbReference type="ARBA" id="ARBA00022748"/>
    </source>
</evidence>
<evidence type="ECO:0000256" key="8">
    <source>
        <dbReference type="ARBA" id="ARBA00022692"/>
    </source>
</evidence>
<dbReference type="InterPro" id="IPR052075">
    <property type="entry name" value="Heme_exporter_D"/>
</dbReference>
<evidence type="ECO:0000256" key="1">
    <source>
        <dbReference type="ARBA" id="ARBA00002442"/>
    </source>
</evidence>
<protein>
    <recommendedName>
        <fullName evidence="4 12">Heme exporter protein D</fullName>
    </recommendedName>
</protein>
<dbReference type="AlphaFoldDB" id="A0A1W6K8L9"/>
<evidence type="ECO:0000256" key="6">
    <source>
        <dbReference type="ARBA" id="ARBA00022475"/>
    </source>
</evidence>
<gene>
    <name evidence="14" type="ORF">MARSALSMR5_01562</name>
</gene>
<comment type="similarity">
    <text evidence="3 12">Belongs to the CcmD/CycX/HelD family.</text>
</comment>
<keyword evidence="5 12" id="KW-0813">Transport</keyword>
<evidence type="ECO:0000313" key="15">
    <source>
        <dbReference type="Proteomes" id="UP000193100"/>
    </source>
</evidence>
<evidence type="ECO:0000256" key="2">
    <source>
        <dbReference type="ARBA" id="ARBA00004377"/>
    </source>
</evidence>
<evidence type="ECO:0000256" key="4">
    <source>
        <dbReference type="ARBA" id="ARBA00016461"/>
    </source>
</evidence>
<keyword evidence="9 12" id="KW-0201">Cytochrome c-type biogenesis</keyword>
<keyword evidence="11 12" id="KW-0472">Membrane</keyword>
<dbReference type="GO" id="GO:1903607">
    <property type="term" value="P:cytochrome c biosynthetic process"/>
    <property type="evidence" value="ECO:0007669"/>
    <property type="project" value="TreeGrafter"/>
</dbReference>
<evidence type="ECO:0000256" key="13">
    <source>
        <dbReference type="SAM" id="MobiDB-lite"/>
    </source>
</evidence>
<reference evidence="14 15" key="1">
    <citation type="submission" date="2017-04" db="EMBL/GenBank/DDBJ databases">
        <title>Genome Sequence of Marinobacter salarius strain SMR5 Isolated from a culture of the Diatom Skeletonema marinoi.</title>
        <authorList>
            <person name="Topel M."/>
            <person name="Pinder M.I.M."/>
            <person name="Johansson O.N."/>
            <person name="Kourtchenko O."/>
            <person name="Godhe A."/>
            <person name="Clarke A.K."/>
        </authorList>
    </citation>
    <scope>NUCLEOTIDE SEQUENCE [LARGE SCALE GENOMIC DNA]</scope>
    <source>
        <strain evidence="14 15">SMR5</strain>
    </source>
</reference>
<accession>A0A1W6K8L9</accession>
<organism evidence="14 15">
    <name type="scientific">Marinobacter salarius</name>
    <dbReference type="NCBI Taxonomy" id="1420917"/>
    <lineage>
        <taxon>Bacteria</taxon>
        <taxon>Pseudomonadati</taxon>
        <taxon>Pseudomonadota</taxon>
        <taxon>Gammaproteobacteria</taxon>
        <taxon>Pseudomonadales</taxon>
        <taxon>Marinobacteraceae</taxon>
        <taxon>Marinobacter</taxon>
    </lineage>
</organism>
<dbReference type="GeneID" id="77255529"/>
<dbReference type="PANTHER" id="PTHR37531">
    <property type="entry name" value="HEME EXPORTER PROTEIN D"/>
    <property type="match status" value="1"/>
</dbReference>
<dbReference type="PANTHER" id="PTHR37531:SF1">
    <property type="entry name" value="HEME EXPORTER PROTEIN D"/>
    <property type="match status" value="1"/>
</dbReference>
<dbReference type="STRING" id="1420917.AU15_10050"/>
<evidence type="ECO:0000313" key="14">
    <source>
        <dbReference type="EMBL" id="ARM83649.1"/>
    </source>
</evidence>
<dbReference type="Proteomes" id="UP000193100">
    <property type="component" value="Chromosome"/>
</dbReference>
<dbReference type="Pfam" id="PF04995">
    <property type="entry name" value="CcmD"/>
    <property type="match status" value="1"/>
</dbReference>
<dbReference type="GO" id="GO:0005886">
    <property type="term" value="C:plasma membrane"/>
    <property type="evidence" value="ECO:0007669"/>
    <property type="project" value="UniProtKB-SubCell"/>
</dbReference>
<dbReference type="RefSeq" id="WP_036204894.1">
    <property type="nucleotide sequence ID" value="NZ_CP020931.1"/>
</dbReference>
<name>A0A1W6K8L9_9GAMM</name>